<protein>
    <recommendedName>
        <fullName evidence="1">Predicted DNA-binding protein ribbon-helix-helix domain-containing protein</fullName>
    </recommendedName>
</protein>
<reference evidence="2" key="1">
    <citation type="journal article" date="2015" name="Proc. Natl. Acad. Sci. U.S.A.">
        <title>Networks of energetic and metabolic interactions define dynamics in microbial communities.</title>
        <authorList>
            <person name="Embree M."/>
            <person name="Liu J.K."/>
            <person name="Al-Bassam M.M."/>
            <person name="Zengler K."/>
        </authorList>
    </citation>
    <scope>NUCLEOTIDE SEQUENCE</scope>
</reference>
<dbReference type="InterPro" id="IPR010985">
    <property type="entry name" value="Ribbon_hlx_hlx"/>
</dbReference>
<dbReference type="EMBL" id="LNQE01001002">
    <property type="protein sequence ID" value="KUG21945.1"/>
    <property type="molecule type" value="Genomic_DNA"/>
</dbReference>
<name>A0A0W8FM87_9ZZZZ</name>
<organism evidence="2">
    <name type="scientific">hydrocarbon metagenome</name>
    <dbReference type="NCBI Taxonomy" id="938273"/>
    <lineage>
        <taxon>unclassified sequences</taxon>
        <taxon>metagenomes</taxon>
        <taxon>ecological metagenomes</taxon>
    </lineage>
</organism>
<dbReference type="InterPro" id="IPR038733">
    <property type="entry name" value="Predicted_DNA_bind_prot_RHH"/>
</dbReference>
<evidence type="ECO:0000259" key="1">
    <source>
        <dbReference type="Pfam" id="PF12651"/>
    </source>
</evidence>
<accession>A0A0W8FM87</accession>
<dbReference type="CDD" id="cd22233">
    <property type="entry name" value="RHH_CopAso-like"/>
    <property type="match status" value="1"/>
</dbReference>
<gene>
    <name evidence="2" type="ORF">ASZ90_008272</name>
</gene>
<dbReference type="GO" id="GO:0006355">
    <property type="term" value="P:regulation of DNA-templated transcription"/>
    <property type="evidence" value="ECO:0007669"/>
    <property type="project" value="InterPro"/>
</dbReference>
<dbReference type="Pfam" id="PF12651">
    <property type="entry name" value="RHH_3"/>
    <property type="match status" value="1"/>
</dbReference>
<comment type="caution">
    <text evidence="2">The sequence shown here is derived from an EMBL/GenBank/DDBJ whole genome shotgun (WGS) entry which is preliminary data.</text>
</comment>
<dbReference type="AlphaFoldDB" id="A0A0W8FM87"/>
<proteinExistence type="predicted"/>
<sequence>MAKVLNIRIDNEIANRLELLAKKTHRPKSFYVRDMIVKYLEDYEDACLALDRLNEKNAKYLTMAEVEKKLGL</sequence>
<dbReference type="SUPFAM" id="SSF47598">
    <property type="entry name" value="Ribbon-helix-helix"/>
    <property type="match status" value="1"/>
</dbReference>
<feature type="domain" description="Predicted DNA-binding protein ribbon-helix-helix" evidence="1">
    <location>
        <begin position="7"/>
        <end position="44"/>
    </location>
</feature>
<evidence type="ECO:0000313" key="2">
    <source>
        <dbReference type="EMBL" id="KUG21945.1"/>
    </source>
</evidence>